<accession>A0A0K9P4C5</accession>
<dbReference type="OMA" id="QEANIFW"/>
<dbReference type="PANTHER" id="PTHR32285">
    <property type="entry name" value="PROTEIN TRICHOME BIREFRINGENCE-LIKE 9-RELATED"/>
    <property type="match status" value="1"/>
</dbReference>
<name>A0A0K9P4C5_ZOSMR</name>
<reference evidence="4" key="1">
    <citation type="journal article" date="2016" name="Nature">
        <title>The genome of the seagrass Zostera marina reveals angiosperm adaptation to the sea.</title>
        <authorList>
            <person name="Olsen J.L."/>
            <person name="Rouze P."/>
            <person name="Verhelst B."/>
            <person name="Lin Y.-C."/>
            <person name="Bayer T."/>
            <person name="Collen J."/>
            <person name="Dattolo E."/>
            <person name="De Paoli E."/>
            <person name="Dittami S."/>
            <person name="Maumus F."/>
            <person name="Michel G."/>
            <person name="Kersting A."/>
            <person name="Lauritano C."/>
            <person name="Lohaus R."/>
            <person name="Toepel M."/>
            <person name="Tonon T."/>
            <person name="Vanneste K."/>
            <person name="Amirebrahimi M."/>
            <person name="Brakel J."/>
            <person name="Bostroem C."/>
            <person name="Chovatia M."/>
            <person name="Grimwood J."/>
            <person name="Jenkins J.W."/>
            <person name="Jueterbock A."/>
            <person name="Mraz A."/>
            <person name="Stam W.T."/>
            <person name="Tice H."/>
            <person name="Bornberg-Bauer E."/>
            <person name="Green P.J."/>
            <person name="Pearson G.A."/>
            <person name="Procaccini G."/>
            <person name="Duarte C.M."/>
            <person name="Schmutz J."/>
            <person name="Reusch T.B.H."/>
            <person name="Van de Peer Y."/>
        </authorList>
    </citation>
    <scope>NUCLEOTIDE SEQUENCE [LARGE SCALE GENOMIC DNA]</scope>
    <source>
        <strain evidence="4">cv. Finnish</strain>
    </source>
</reference>
<evidence type="ECO:0000313" key="4">
    <source>
        <dbReference type="Proteomes" id="UP000036987"/>
    </source>
</evidence>
<dbReference type="GO" id="GO:0045492">
    <property type="term" value="P:xylan biosynthetic process"/>
    <property type="evidence" value="ECO:0000318"/>
    <property type="project" value="GO_Central"/>
</dbReference>
<keyword evidence="4" id="KW-1185">Reference proteome</keyword>
<organism evidence="3 4">
    <name type="scientific">Zostera marina</name>
    <name type="common">Eelgrass</name>
    <dbReference type="NCBI Taxonomy" id="29655"/>
    <lineage>
        <taxon>Eukaryota</taxon>
        <taxon>Viridiplantae</taxon>
        <taxon>Streptophyta</taxon>
        <taxon>Embryophyta</taxon>
        <taxon>Tracheophyta</taxon>
        <taxon>Spermatophyta</taxon>
        <taxon>Magnoliopsida</taxon>
        <taxon>Liliopsida</taxon>
        <taxon>Zosteraceae</taxon>
        <taxon>Zostera</taxon>
    </lineage>
</organism>
<dbReference type="InterPro" id="IPR029962">
    <property type="entry name" value="TBL"/>
</dbReference>
<comment type="caution">
    <text evidence="3">The sequence shown here is derived from an EMBL/GenBank/DDBJ whole genome shotgun (WGS) entry which is preliminary data.</text>
</comment>
<dbReference type="EMBL" id="LFYR01001201">
    <property type="protein sequence ID" value="KMZ63848.1"/>
    <property type="molecule type" value="Genomic_DNA"/>
</dbReference>
<evidence type="ECO:0000259" key="2">
    <source>
        <dbReference type="Pfam" id="PF13839"/>
    </source>
</evidence>
<comment type="similarity">
    <text evidence="1">Belongs to the PC-esterase family. TBL subfamily.</text>
</comment>
<evidence type="ECO:0000256" key="1">
    <source>
        <dbReference type="ARBA" id="ARBA00007727"/>
    </source>
</evidence>
<proteinExistence type="inferred from homology"/>
<dbReference type="AlphaFoldDB" id="A0A0K9P4C5"/>
<dbReference type="InterPro" id="IPR026057">
    <property type="entry name" value="TBL_C"/>
</dbReference>
<gene>
    <name evidence="3" type="ORF">ZOSMA_394G00060</name>
</gene>
<dbReference type="GO" id="GO:0010411">
    <property type="term" value="P:xyloglucan metabolic process"/>
    <property type="evidence" value="ECO:0000318"/>
    <property type="project" value="GO_Central"/>
</dbReference>
<dbReference type="GO" id="GO:0016407">
    <property type="term" value="F:acetyltransferase activity"/>
    <property type="evidence" value="ECO:0000318"/>
    <property type="project" value="GO_Central"/>
</dbReference>
<dbReference type="Proteomes" id="UP000036987">
    <property type="component" value="Unassembled WGS sequence"/>
</dbReference>
<protein>
    <submittedName>
        <fullName evidence="3">Trichome birefringence-like 14</fullName>
    </submittedName>
</protein>
<dbReference type="Pfam" id="PF13839">
    <property type="entry name" value="PC-Esterase"/>
    <property type="match status" value="1"/>
</dbReference>
<dbReference type="OrthoDB" id="630188at2759"/>
<dbReference type="PANTHER" id="PTHR32285:SF235">
    <property type="entry name" value="PROTEIN TRICHOME BIREFRINGENCE-LIKE 16"/>
    <property type="match status" value="1"/>
</dbReference>
<dbReference type="GO" id="GO:0009834">
    <property type="term" value="P:plant-type secondary cell wall biogenesis"/>
    <property type="evidence" value="ECO:0000318"/>
    <property type="project" value="GO_Central"/>
</dbReference>
<feature type="domain" description="Trichome birefringence-like C-terminal" evidence="2">
    <location>
        <begin position="6"/>
        <end position="282"/>
    </location>
</feature>
<sequence length="284" mass="32286">MGKKLFTCRMRNKTIAFMGDSLGRQQFQSMMCMASGGGRLDSEVDDVGEEYNFVKPINAFVNGSTAYRFRTTNTTILFYWSVSLCKLKPSSPGKADYFALHIDRPEPFLIDSLHMIDVLVLNTKHHWSEDKLKRNRWVIHKNGLPVRDKNLSASANARNFAISSVVRWLDSQHPKHPGLKVFFRTLSPRHFVNGDWNTGGKCDSTTPLAYGDRITTEIGSYDSPVFNAVQGTSVKVLDVTGLSRLRDEAHVSKFRILTHLQYDCLHWCLPGVPDEWNKILYAQI</sequence>
<dbReference type="GO" id="GO:0005794">
    <property type="term" value="C:Golgi apparatus"/>
    <property type="evidence" value="ECO:0000318"/>
    <property type="project" value="GO_Central"/>
</dbReference>
<dbReference type="GO" id="GO:0016413">
    <property type="term" value="F:O-acetyltransferase activity"/>
    <property type="evidence" value="ECO:0007669"/>
    <property type="project" value="InterPro"/>
</dbReference>
<evidence type="ECO:0000313" key="3">
    <source>
        <dbReference type="EMBL" id="KMZ63848.1"/>
    </source>
</evidence>